<dbReference type="Pfam" id="PF13556">
    <property type="entry name" value="HTH_30"/>
    <property type="match status" value="1"/>
</dbReference>
<dbReference type="InterPro" id="IPR042070">
    <property type="entry name" value="PucR_C-HTH_sf"/>
</dbReference>
<comment type="caution">
    <text evidence="1">The sequence shown here is derived from an EMBL/GenBank/DDBJ whole genome shotgun (WGS) entry which is preliminary data.</text>
</comment>
<evidence type="ECO:0000313" key="1">
    <source>
        <dbReference type="EMBL" id="PAD83333.1"/>
    </source>
</evidence>
<dbReference type="PANTHER" id="PTHR33744:SF15">
    <property type="entry name" value="CARBOHYDRATE DIACID REGULATOR"/>
    <property type="match status" value="1"/>
</dbReference>
<accession>A0A268FD84</accession>
<sequence>MKHKLLAYYKHSLEQAVPPSPSQLSDYYWFKVDFQDDWIGIQKQEIDDSQLELLKACYDFFQPDETLKKEEYSWNQYLYFNGEQPSFKNMETLRFIQFHIKGDTTSIERKLIESAFDGFIHENSLIIWNGSNEGVVIEQNAQYLEEEDFTALAQALQSDFFFSICFYMGKELKLNSSIPVIFGQERNFFSKGLAFMPKSTVLSLETILPNLLISRLKEDELDLFKEWFSIFEEDKELLLTIKTFIENNGHSTNTAKQLFIHRNTLQYRLDKFTEKTGLNLKNYHSYITTYLACLFYTSGK</sequence>
<evidence type="ECO:0000313" key="2">
    <source>
        <dbReference type="Proteomes" id="UP000216961"/>
    </source>
</evidence>
<dbReference type="InterPro" id="IPR051448">
    <property type="entry name" value="CdaR-like_regulators"/>
</dbReference>
<name>A0A268FD84_NIACI</name>
<dbReference type="RefSeq" id="WP_095330125.1">
    <property type="nucleotide sequence ID" value="NZ_CP026031.1"/>
</dbReference>
<dbReference type="Gene3D" id="1.10.10.2840">
    <property type="entry name" value="PucR C-terminal helix-turn-helix domain"/>
    <property type="match status" value="1"/>
</dbReference>
<protein>
    <submittedName>
        <fullName evidence="1">Uncharacterized protein</fullName>
    </submittedName>
</protein>
<proteinExistence type="predicted"/>
<gene>
    <name evidence="1" type="ORF">CHH57_10115</name>
</gene>
<dbReference type="SUPFAM" id="SSF46689">
    <property type="entry name" value="Homeodomain-like"/>
    <property type="match status" value="1"/>
</dbReference>
<dbReference type="PANTHER" id="PTHR33744">
    <property type="entry name" value="CARBOHYDRATE DIACID REGULATOR"/>
    <property type="match status" value="1"/>
</dbReference>
<dbReference type="InterPro" id="IPR025736">
    <property type="entry name" value="PucR_C-HTH_dom"/>
</dbReference>
<reference evidence="1 2" key="1">
    <citation type="submission" date="2017-07" db="EMBL/GenBank/DDBJ databases">
        <title>Isolation and whole genome analysis of endospore-forming bacteria from heroin.</title>
        <authorList>
            <person name="Kalinowski J."/>
            <person name="Ahrens B."/>
            <person name="Al-Dilaimi A."/>
            <person name="Winkler A."/>
            <person name="Wibberg D."/>
            <person name="Schleenbecker U."/>
            <person name="Ruckert C."/>
            <person name="Wolfel R."/>
            <person name="Grass G."/>
        </authorList>
    </citation>
    <scope>NUCLEOTIDE SEQUENCE [LARGE SCALE GENOMIC DNA]</scope>
    <source>
        <strain evidence="1 2">7521-2</strain>
    </source>
</reference>
<dbReference type="AlphaFoldDB" id="A0A268FD84"/>
<dbReference type="KEGG" id="bcir:C2I06_24740"/>
<dbReference type="Proteomes" id="UP000216961">
    <property type="component" value="Unassembled WGS sequence"/>
</dbReference>
<dbReference type="InterPro" id="IPR009057">
    <property type="entry name" value="Homeodomain-like_sf"/>
</dbReference>
<dbReference type="EMBL" id="NPBQ01000062">
    <property type="protein sequence ID" value="PAD83333.1"/>
    <property type="molecule type" value="Genomic_DNA"/>
</dbReference>
<organism evidence="1 2">
    <name type="scientific">Niallia circulans</name>
    <name type="common">Bacillus circulans</name>
    <dbReference type="NCBI Taxonomy" id="1397"/>
    <lineage>
        <taxon>Bacteria</taxon>
        <taxon>Bacillati</taxon>
        <taxon>Bacillota</taxon>
        <taxon>Bacilli</taxon>
        <taxon>Bacillales</taxon>
        <taxon>Bacillaceae</taxon>
        <taxon>Niallia</taxon>
    </lineage>
</organism>